<comment type="caution">
    <text evidence="2">The sequence shown here is derived from an EMBL/GenBank/DDBJ whole genome shotgun (WGS) entry which is preliminary data.</text>
</comment>
<organism evidence="2 3">
    <name type="scientific">Geodia barretti</name>
    <name type="common">Barrett's horny sponge</name>
    <dbReference type="NCBI Taxonomy" id="519541"/>
    <lineage>
        <taxon>Eukaryota</taxon>
        <taxon>Metazoa</taxon>
        <taxon>Porifera</taxon>
        <taxon>Demospongiae</taxon>
        <taxon>Heteroscleromorpha</taxon>
        <taxon>Tetractinellida</taxon>
        <taxon>Astrophorina</taxon>
        <taxon>Geodiidae</taxon>
        <taxon>Geodia</taxon>
    </lineage>
</organism>
<dbReference type="Proteomes" id="UP001174909">
    <property type="component" value="Unassembled WGS sequence"/>
</dbReference>
<gene>
    <name evidence="2" type="ORF">GBAR_LOCUS9300</name>
</gene>
<evidence type="ECO:0000313" key="2">
    <source>
        <dbReference type="EMBL" id="CAI8014923.1"/>
    </source>
</evidence>
<evidence type="ECO:0000313" key="3">
    <source>
        <dbReference type="Proteomes" id="UP001174909"/>
    </source>
</evidence>
<keyword evidence="3" id="KW-1185">Reference proteome</keyword>
<dbReference type="EMBL" id="CASHTH010001402">
    <property type="protein sequence ID" value="CAI8014923.1"/>
    <property type="molecule type" value="Genomic_DNA"/>
</dbReference>
<dbReference type="AlphaFoldDB" id="A0AA35RNQ2"/>
<protein>
    <submittedName>
        <fullName evidence="2">Uncharacterized protein</fullName>
    </submittedName>
</protein>
<reference evidence="2" key="1">
    <citation type="submission" date="2023-03" db="EMBL/GenBank/DDBJ databases">
        <authorList>
            <person name="Steffen K."/>
            <person name="Cardenas P."/>
        </authorList>
    </citation>
    <scope>NUCLEOTIDE SEQUENCE</scope>
</reference>
<sequence length="114" mass="12748">MHVNSDKANALTAALLYQNINTVQNQRSPEPPKPEEGFPEPIQPEPEEGSPEPIQPEPEEGSPEPIQPEPEEGSPEPIQPEPEEGSPEPIQPQARRPEDNKRYLLLLSLLEDEF</sequence>
<accession>A0AA35RNQ2</accession>
<name>A0AA35RNQ2_GEOBA</name>
<proteinExistence type="predicted"/>
<evidence type="ECO:0000256" key="1">
    <source>
        <dbReference type="SAM" id="MobiDB-lite"/>
    </source>
</evidence>
<feature type="region of interest" description="Disordered" evidence="1">
    <location>
        <begin position="21"/>
        <end position="100"/>
    </location>
</feature>